<keyword evidence="12" id="KW-1185">Reference proteome</keyword>
<dbReference type="Pfam" id="PF00078">
    <property type="entry name" value="RVT_1"/>
    <property type="match status" value="1"/>
</dbReference>
<dbReference type="InterPro" id="IPR000477">
    <property type="entry name" value="RT_dom"/>
</dbReference>
<evidence type="ECO:0000259" key="8">
    <source>
        <dbReference type="PROSITE" id="PS50175"/>
    </source>
</evidence>
<feature type="transmembrane region" description="Helical" evidence="7">
    <location>
        <begin position="2817"/>
        <end position="2839"/>
    </location>
</feature>
<dbReference type="GO" id="GO:0006310">
    <property type="term" value="P:DNA recombination"/>
    <property type="evidence" value="ECO:0007669"/>
    <property type="project" value="UniProtKB-KW"/>
</dbReference>
<sequence length="2903" mass="325035">MQCIQTLNNSKKTCSYSFLNNKAVRRLKECHKLSDLQTVDGQSPESPEVSIRHIKGVIGVKTLTVTESQLAKIGRDRDTESPVNPVSDSERVNVWTLRIVIYVYLKSVVLVRKYKVVRLGKRVVMGNKNSVEHTEDSRWMEHKFPGSGKVVLKWKKKYGFEGKFQTSELLKLQVDLKVDINKCSGRKKENKIKEYRISDEWLKESKRRDGERNKREQKKLQKAQQKKLAALSVDVKPDDETQGRRKNLGVREEEEGGGAAAASHTHTHLDTHTHIHKADSLRTEGERKKQLTKQRRDELEEKKRCVEEEKKAKHRNSWSTSTNYDPPPYSTKPAKKGVYPVKMLTNHEERFRPGLNNSDHGSDDASDNENGTSKHGHRDMYPLVQVANPRYGQAMGEDRQLDPNPTMLVYRPWSAHDRKKATSDIVRPSAQGGSAEEFIREMRGVCDSYMLNGHEIYDCLRDVLKNDWCRVSGDFNGSDANGGPRPNGDNDLQLALNALYDRVRAMWPPRVDYSKIGETQQKEDESPADYRYRLEVVFQANSGIQPNNDANSPYQQQLKMHFLQGLKPEIKSRIDKTWVHKNTGSVAQAVEQAMHADSIIKEKNKRATFTVDEAAGTVTVAYQGRAYGGRRGGQNRDKVSETEVEHTQTGQPKNTDMLSEKNEPSEDDIVHINIEVLLKSQQNKSAPTRRISFNGREYDCLCDTGACSTVLTKPFPNCQTSSKTVWVKSASGHVTSLRFTKPVVITDAESGNQTKKPILIDPSCPVNLLGRDVMAALRIAVYPTADREMKAEILSEEHCHVVQGVKEPNYYWTLDLTDQSEAESLIIMAKTQLQDMQLDTRKLKVMTKEELHCTLRYKQEPGPDPPYDEMAHKFLVKGNVCMQHMLVSPTGQSCVSVILNSRQQVVNCNQNPHISLTTSDKYSWKEMSRVVQQANKDTYTGTDPEKDQKLLEGVPTSLWSQGPTDVGLIKDYPPLEIELRHQNYPRVRQYPISKEAEEGIKPVITDMLKAGILVETTAPKCLTPIFPVRKATSGWRMIQDLRKVNDMVKHDTVEVANPHTLLNNITAKEQWFSVIDLSNAFFSIPIHKDSQGLFAFKYGNKTYTYTRLPQGFTNSPTIYSQALENSMQKCPALDNGKYLLYVDDILVTGHDKASCMSNTITVLKHLQCEGHKVTQGKVQLCTQRVKYLGHILTPGGRRLDNKRQLAIAQTTRPETKRQMMSFLGLCNYCRTWISGFATLVQPLQNAIHGKQMAMKDRIEWTPEQEQAFIALKDALQTQAMLHTPDYDAPFCLMVTSNSGFMSAALTQKHGDRHKPLAFYSKRLDPVASGQPSCVQLVMAAAEAVEQSAEVVLTHPLQIMTTCNIPLILLQTPLPFVTNTRLLGLIATLMSQQHISFSQHSKVSLLCLLATAADGKPHDCKARVEEETKPCVDIYTTPKPEQTHVFVDGSASKDNTGRNKVGYAITSSICTLESGALPPSFSAQTAELHAVTRACKLMAGKAVCIWTDSYAKMMELLEAGKLPTSLSLCKCRAHQNDDSEVTKGNNLADLAAKAAALSKTTTDVNVLASQVTEIDDEILKDYQKQAPVNEQKTWHKKGATLVNDIYYVDNKPILPKALHQAACLSAGLVERTNGNIKTRLRKTMAETGRPWNDSVSLVKMWMRVTRGNKGLTPFEIVHGRSFPMPHFNSDLVKSDEEHTLADYMRKLLKTDDAQTQNQIPDTPMSSPNTRIRIGDWVLRQLRDHLVKQSRVLTGQLMGHQTGEACWVLGHRRKSAFTMYGEQKKMGSVPWTYCSVNITAPTSFRAVTRADIWWWCGGAMIYDMFTSTSISGLCAVVSLILPVQIFPMSADQLLVEVNMPKPVSQETVDRRRRTVMDLSEHDPTYIDAIGVPRSVPDEYKLVNQVAAGFESSFCWWCTINKNVDRINYIHYNVQRLGNLTHKGFEAVHQQLKATSLMAFQNRIAVDMLLAEKGGVCSIFGDTCCTFIPNNTAMDGNLTLAMDGLRTLNKKMKDHSGVDTTMWDKWMDMFGRYKGLVSSVFLSIAVFAALLTLCGCCCIPCIRSLLNRVITTAIEDRGTVQQRMPLLQVNNDDNEDYNNPLPHDDSDTPGGVDSSTDLDSEAEDSLCTQRVKYLGHILTPGGRRLDNKRQLAIAQTPRPETKRQMMSFLGLCNYCRTWISGFATLVQPLQNAIHGKQMAMKDRIEWTPEQEQAFIALKDALQTQAMLHTPDYDAPFCLMVTSNSGFMSAALTQKHGDRHKPLAFYSKRLDPVASGQPSCVQLVMAAAEAVEQSAEVVLTHPLQIMTTCNIPLILLQTPLPFVTNTRLLGLIATLMSQQHIRSLNIQRFRSPTAADGKPHDCKARVEEETKPRVDIYTTPKPEQTHVFVDGSASKDNTGRNKVGYAITSSICTLESGALPPSFSAQTAELHAVTRACKLMAGKAVCIWTDSQYVFDSVHHYARVWAKRGMTSANGKPLTHSAKMMELLEAVKLPTSLSLCKCRAHQNDDSEVTKGNNLADLAAKAAALSKTTTDVNVLASQVTEIEDEILKDYQKQAPVNEQKTWHKKGATLVNDIYYVDNKPILPKALHQAACLSAGLVERTNGTIKTRLRKTMAETGRPWNDLQIFPMSADQLLVEVNMPKPVSQETVDRRRRTVMGLSEHNPTYIDAIGVPRGVPDEYKLVNQVAAGFESSFCWWCTINKNVDRINYIHYNVQRLGNLTHKGFEAVHQQLKATSLMAFQNRIAVDMLLAEKGGVCSIFGDTCCTFIPNNTAMDGNLTLAMDGLRTLNKKMKDHSGVDTTMWDKWMDMFGRYKGLVSSVFLSIAVFAALLTLCGCCCIPCIRSLLNRVITTAIEDRGTVQQRMPLLQVNNDDNEDYNNPLPHDDSDTPGGVDSSTDLDSEAEDSV</sequence>
<name>A0A4U5TVB5_COLLU</name>
<dbReference type="InterPro" id="IPR043128">
    <property type="entry name" value="Rev_trsase/Diguanyl_cyclase"/>
</dbReference>
<dbReference type="FunFam" id="3.30.70.270:FF:000020">
    <property type="entry name" value="Transposon Tf2-6 polyprotein-like Protein"/>
    <property type="match status" value="2"/>
</dbReference>
<dbReference type="Gene3D" id="1.10.287.210">
    <property type="match status" value="2"/>
</dbReference>
<dbReference type="SUPFAM" id="SSF56672">
    <property type="entry name" value="DNA/RNA polymerases"/>
    <property type="match status" value="2"/>
</dbReference>
<dbReference type="GO" id="GO:0004190">
    <property type="term" value="F:aspartic-type endopeptidase activity"/>
    <property type="evidence" value="ECO:0007669"/>
    <property type="project" value="InterPro"/>
</dbReference>
<evidence type="ECO:0000256" key="3">
    <source>
        <dbReference type="ARBA" id="ARBA00022801"/>
    </source>
</evidence>
<evidence type="ECO:0000256" key="1">
    <source>
        <dbReference type="ARBA" id="ARBA00010879"/>
    </source>
</evidence>
<dbReference type="InterPro" id="IPR051320">
    <property type="entry name" value="Viral_Replic_Matur_Polypro"/>
</dbReference>
<evidence type="ECO:0000313" key="11">
    <source>
        <dbReference type="EMBL" id="TKS65259.1"/>
    </source>
</evidence>
<keyword evidence="4" id="KW-0808">Transferase</keyword>
<dbReference type="EC" id="3.1.26.4" evidence="2"/>
<dbReference type="Gene3D" id="3.30.420.10">
    <property type="entry name" value="Ribonuclease H-like superfamily/Ribonuclease H"/>
    <property type="match status" value="3"/>
</dbReference>
<dbReference type="GO" id="GO:0003964">
    <property type="term" value="F:RNA-directed DNA polymerase activity"/>
    <property type="evidence" value="ECO:0007669"/>
    <property type="project" value="UniProtKB-KW"/>
</dbReference>
<reference evidence="11 12" key="1">
    <citation type="submission" date="2019-01" db="EMBL/GenBank/DDBJ databases">
        <title>Genome Assembly of Collichthys lucidus.</title>
        <authorList>
            <person name="Cai M."/>
            <person name="Xiao S."/>
        </authorList>
    </citation>
    <scope>NUCLEOTIDE SEQUENCE [LARGE SCALE GENOMIC DNA]</scope>
    <source>
        <strain evidence="11">JT15FE1705JMU</strain>
        <tissue evidence="11">Muscle</tissue>
    </source>
</reference>
<keyword evidence="5" id="KW-0233">DNA recombination</keyword>
<dbReference type="PROSITE" id="PS50878">
    <property type="entry name" value="RT_POL"/>
    <property type="match status" value="1"/>
</dbReference>
<feature type="domain" description="Peptidase A2" evidence="8">
    <location>
        <begin position="698"/>
        <end position="773"/>
    </location>
</feature>
<protein>
    <recommendedName>
        <fullName evidence="2">ribonuclease H</fullName>
        <ecNumber evidence="2">3.1.26.4</ecNumber>
    </recommendedName>
</protein>
<dbReference type="InterPro" id="IPR041577">
    <property type="entry name" value="RT_RNaseH_2"/>
</dbReference>
<feature type="compositionally biased region" description="Basic and acidic residues" evidence="6">
    <location>
        <begin position="634"/>
        <end position="646"/>
    </location>
</feature>
<organism evidence="11 12">
    <name type="scientific">Collichthys lucidus</name>
    <name type="common">Big head croaker</name>
    <name type="synonym">Sciaena lucida</name>
    <dbReference type="NCBI Taxonomy" id="240159"/>
    <lineage>
        <taxon>Eukaryota</taxon>
        <taxon>Metazoa</taxon>
        <taxon>Chordata</taxon>
        <taxon>Craniata</taxon>
        <taxon>Vertebrata</taxon>
        <taxon>Euteleostomi</taxon>
        <taxon>Actinopterygii</taxon>
        <taxon>Neopterygii</taxon>
        <taxon>Teleostei</taxon>
        <taxon>Neoteleostei</taxon>
        <taxon>Acanthomorphata</taxon>
        <taxon>Eupercaria</taxon>
        <taxon>Sciaenidae</taxon>
        <taxon>Collichthys</taxon>
    </lineage>
</organism>
<dbReference type="Gene3D" id="2.40.70.10">
    <property type="entry name" value="Acid Proteases"/>
    <property type="match status" value="1"/>
</dbReference>
<gene>
    <name evidence="11" type="ORF">D9C73_028277</name>
</gene>
<dbReference type="GO" id="GO:0003676">
    <property type="term" value="F:nucleic acid binding"/>
    <property type="evidence" value="ECO:0007669"/>
    <property type="project" value="InterPro"/>
</dbReference>
<keyword evidence="7" id="KW-1133">Transmembrane helix</keyword>
<evidence type="ECO:0000256" key="2">
    <source>
        <dbReference type="ARBA" id="ARBA00012180"/>
    </source>
</evidence>
<dbReference type="PROSITE" id="PS50879">
    <property type="entry name" value="RNASE_H_1"/>
    <property type="match status" value="1"/>
</dbReference>
<evidence type="ECO:0000259" key="10">
    <source>
        <dbReference type="PROSITE" id="PS50879"/>
    </source>
</evidence>
<dbReference type="CDD" id="cd09951">
    <property type="entry name" value="HERV-Rb-like_HR1-HR2"/>
    <property type="match status" value="2"/>
</dbReference>
<evidence type="ECO:0000313" key="12">
    <source>
        <dbReference type="Proteomes" id="UP000298787"/>
    </source>
</evidence>
<feature type="region of interest" description="Disordered" evidence="6">
    <location>
        <begin position="2088"/>
        <end position="2116"/>
    </location>
</feature>
<feature type="compositionally biased region" description="Polar residues" evidence="6">
    <location>
        <begin position="647"/>
        <end position="657"/>
    </location>
</feature>
<comment type="similarity">
    <text evidence="1">Belongs to the beta type-B retroviral polymerase family. HERV class-II K(HML-2) pol subfamily.</text>
</comment>
<dbReference type="Pfam" id="PF00077">
    <property type="entry name" value="RVP"/>
    <property type="match status" value="1"/>
</dbReference>
<dbReference type="SUPFAM" id="SSF50630">
    <property type="entry name" value="Acid proteases"/>
    <property type="match status" value="1"/>
</dbReference>
<dbReference type="GO" id="GO:0004523">
    <property type="term" value="F:RNA-DNA hybrid ribonuclease activity"/>
    <property type="evidence" value="ECO:0007669"/>
    <property type="project" value="UniProtKB-EC"/>
</dbReference>
<dbReference type="InterPro" id="IPR002156">
    <property type="entry name" value="RNaseH_domain"/>
</dbReference>
<keyword evidence="4" id="KW-0548">Nucleotidyltransferase</keyword>
<dbReference type="Gene3D" id="3.10.10.10">
    <property type="entry name" value="HIV Type 1 Reverse Transcriptase, subunit A, domain 1"/>
    <property type="match status" value="1"/>
</dbReference>
<dbReference type="InterPro" id="IPR018061">
    <property type="entry name" value="Retropepsins"/>
</dbReference>
<dbReference type="InterPro" id="IPR021109">
    <property type="entry name" value="Peptidase_aspartic_dom_sf"/>
</dbReference>
<feature type="region of interest" description="Disordered" evidence="6">
    <location>
        <begin position="206"/>
        <end position="335"/>
    </location>
</feature>
<dbReference type="SUPFAM" id="SSF58069">
    <property type="entry name" value="Virus ectodomain"/>
    <property type="match status" value="2"/>
</dbReference>
<evidence type="ECO:0000256" key="5">
    <source>
        <dbReference type="ARBA" id="ARBA00023172"/>
    </source>
</evidence>
<dbReference type="Pfam" id="PF17919">
    <property type="entry name" value="RT_RNaseH_2"/>
    <property type="match status" value="2"/>
</dbReference>
<dbReference type="STRING" id="240159.A0A4U5TVB5"/>
<keyword evidence="7" id="KW-0472">Membrane</keyword>
<keyword evidence="4" id="KW-0695">RNA-directed DNA polymerase</keyword>
<proteinExistence type="inferred from homology"/>
<feature type="region of interest" description="Disordered" evidence="6">
    <location>
        <begin position="351"/>
        <end position="379"/>
    </location>
</feature>
<feature type="region of interest" description="Disordered" evidence="6">
    <location>
        <begin position="2867"/>
        <end position="2903"/>
    </location>
</feature>
<dbReference type="Gene3D" id="3.10.20.370">
    <property type="match status" value="2"/>
</dbReference>
<evidence type="ECO:0000259" key="9">
    <source>
        <dbReference type="PROSITE" id="PS50878"/>
    </source>
</evidence>
<keyword evidence="7" id="KW-0812">Transmembrane</keyword>
<keyword evidence="3" id="KW-0378">Hydrolase</keyword>
<dbReference type="PANTHER" id="PTHR33064">
    <property type="entry name" value="POL PROTEIN"/>
    <property type="match status" value="1"/>
</dbReference>
<dbReference type="InterPro" id="IPR036397">
    <property type="entry name" value="RNaseH_sf"/>
</dbReference>
<dbReference type="Gene3D" id="3.30.70.270">
    <property type="match status" value="3"/>
</dbReference>
<dbReference type="InterPro" id="IPR043502">
    <property type="entry name" value="DNA/RNA_pol_sf"/>
</dbReference>
<feature type="compositionally biased region" description="Basic and acidic residues" evidence="6">
    <location>
        <begin position="267"/>
        <end position="311"/>
    </location>
</feature>
<dbReference type="PROSITE" id="PS50175">
    <property type="entry name" value="ASP_PROT_RETROV"/>
    <property type="match status" value="1"/>
</dbReference>
<dbReference type="EMBL" id="ML240566">
    <property type="protein sequence ID" value="TKS65259.1"/>
    <property type="molecule type" value="Genomic_DNA"/>
</dbReference>
<dbReference type="Proteomes" id="UP000298787">
    <property type="component" value="Unassembled WGS sequence"/>
</dbReference>
<dbReference type="InterPro" id="IPR001995">
    <property type="entry name" value="Peptidase_A2_cat"/>
</dbReference>
<dbReference type="SUPFAM" id="SSF53098">
    <property type="entry name" value="Ribonuclease H-like"/>
    <property type="match status" value="2"/>
</dbReference>
<evidence type="ECO:0000256" key="7">
    <source>
        <dbReference type="SAM" id="Phobius"/>
    </source>
</evidence>
<dbReference type="PANTHER" id="PTHR33064:SF37">
    <property type="entry name" value="RIBONUCLEASE H"/>
    <property type="match status" value="1"/>
</dbReference>
<evidence type="ECO:0000256" key="6">
    <source>
        <dbReference type="SAM" id="MobiDB-lite"/>
    </source>
</evidence>
<feature type="compositionally biased region" description="Basic residues" evidence="6">
    <location>
        <begin position="215"/>
        <end position="225"/>
    </location>
</feature>
<evidence type="ECO:0000256" key="4">
    <source>
        <dbReference type="ARBA" id="ARBA00022918"/>
    </source>
</evidence>
<accession>A0A4U5TVB5</accession>
<dbReference type="GO" id="GO:0006508">
    <property type="term" value="P:proteolysis"/>
    <property type="evidence" value="ECO:0007669"/>
    <property type="project" value="InterPro"/>
</dbReference>
<dbReference type="InterPro" id="IPR012337">
    <property type="entry name" value="RNaseH-like_sf"/>
</dbReference>
<feature type="region of interest" description="Disordered" evidence="6">
    <location>
        <begin position="627"/>
        <end position="663"/>
    </location>
</feature>
<feature type="domain" description="RNase H type-1" evidence="10">
    <location>
        <begin position="2377"/>
        <end position="2524"/>
    </location>
</feature>
<feature type="compositionally biased region" description="Acidic residues" evidence="6">
    <location>
        <begin position="2893"/>
        <end position="2903"/>
    </location>
</feature>
<dbReference type="Pfam" id="PF00075">
    <property type="entry name" value="RNase_H"/>
    <property type="match status" value="2"/>
</dbReference>
<feature type="domain" description="Reverse transcriptase" evidence="9">
    <location>
        <begin position="1009"/>
        <end position="1192"/>
    </location>
</feature>